<evidence type="ECO:0000313" key="1">
    <source>
        <dbReference type="EMBL" id="RMX46028.1"/>
    </source>
</evidence>
<keyword evidence="2" id="KW-1185">Reference proteome</keyword>
<dbReference type="Proteomes" id="UP000275408">
    <property type="component" value="Unassembled WGS sequence"/>
</dbReference>
<dbReference type="EMBL" id="RCHS01002737">
    <property type="protein sequence ID" value="RMX46028.1"/>
    <property type="molecule type" value="Genomic_DNA"/>
</dbReference>
<gene>
    <name evidence="1" type="ORF">pdam_00002071</name>
</gene>
<reference evidence="1 2" key="1">
    <citation type="journal article" date="2018" name="Sci. Rep.">
        <title>Comparative analysis of the Pocillopora damicornis genome highlights role of immune system in coral evolution.</title>
        <authorList>
            <person name="Cunning R."/>
            <person name="Bay R.A."/>
            <person name="Gillette P."/>
            <person name="Baker A.C."/>
            <person name="Traylor-Knowles N."/>
        </authorList>
    </citation>
    <scope>NUCLEOTIDE SEQUENCE [LARGE SCALE GENOMIC DNA]</scope>
    <source>
        <strain evidence="1">RSMAS</strain>
        <tissue evidence="1">Whole animal</tissue>
    </source>
</reference>
<organism evidence="1 2">
    <name type="scientific">Pocillopora damicornis</name>
    <name type="common">Cauliflower coral</name>
    <name type="synonym">Millepora damicornis</name>
    <dbReference type="NCBI Taxonomy" id="46731"/>
    <lineage>
        <taxon>Eukaryota</taxon>
        <taxon>Metazoa</taxon>
        <taxon>Cnidaria</taxon>
        <taxon>Anthozoa</taxon>
        <taxon>Hexacorallia</taxon>
        <taxon>Scleractinia</taxon>
        <taxon>Astrocoeniina</taxon>
        <taxon>Pocilloporidae</taxon>
        <taxon>Pocillopora</taxon>
    </lineage>
</organism>
<evidence type="ECO:0000313" key="2">
    <source>
        <dbReference type="Proteomes" id="UP000275408"/>
    </source>
</evidence>
<sequence>DDLAHFDGDILSQCGHFMPTLAYGYSIR</sequence>
<protein>
    <submittedName>
        <fullName evidence="1">Uncharacterized protein</fullName>
    </submittedName>
</protein>
<proteinExistence type="predicted"/>
<comment type="caution">
    <text evidence="1">The sequence shown here is derived from an EMBL/GenBank/DDBJ whole genome shotgun (WGS) entry which is preliminary data.</text>
</comment>
<accession>A0A3M6TXK6</accession>
<dbReference type="AlphaFoldDB" id="A0A3M6TXK6"/>
<feature type="non-terminal residue" evidence="1">
    <location>
        <position position="1"/>
    </location>
</feature>
<name>A0A3M6TXK6_POCDA</name>